<dbReference type="PANTHER" id="PTHR36216">
    <property type="entry name" value="TRANSCRIPTIONAL REGULATOR, TRMB"/>
    <property type="match status" value="1"/>
</dbReference>
<evidence type="ECO:0000313" key="3">
    <source>
        <dbReference type="Proteomes" id="UP001141422"/>
    </source>
</evidence>
<dbReference type="SUPFAM" id="SSF46785">
    <property type="entry name" value="Winged helix' DNA-binding domain"/>
    <property type="match status" value="1"/>
</dbReference>
<dbReference type="InterPro" id="IPR036390">
    <property type="entry name" value="WH_DNA-bd_sf"/>
</dbReference>
<feature type="transmembrane region" description="Helical" evidence="1">
    <location>
        <begin position="100"/>
        <end position="120"/>
    </location>
</feature>
<dbReference type="Gene3D" id="1.10.10.10">
    <property type="entry name" value="Winged helix-like DNA-binding domain superfamily/Winged helix DNA-binding domain"/>
    <property type="match status" value="1"/>
</dbReference>
<comment type="caution">
    <text evidence="2">The sequence shown here is derived from an EMBL/GenBank/DDBJ whole genome shotgun (WGS) entry which is preliminary data.</text>
</comment>
<sequence>MEKELLREIGIVILAILVLFSAAVVLFFAEGGEIYGFNHDPSNPVVSLEHPELTFEVVVDEEIVPIYDGTEIKTVELWQLAPKEILRQLIISPMAYIPPVTAHLITLFISALGLAFIVLCRRKDSREHLQENGRPEQIRTLLTENPGSSLQQIADSLGISHSTARHYLRKLKKDEQISQFDYHGHLHYFAVGKPYTDIEKLMYIILSREKEERVITIIREHPGITKRELAGQLRLSLATGN</sequence>
<evidence type="ECO:0000256" key="1">
    <source>
        <dbReference type="SAM" id="Phobius"/>
    </source>
</evidence>
<protein>
    <submittedName>
        <fullName evidence="2">Winged helix-turn-helix transcriptional regulator</fullName>
    </submittedName>
</protein>
<feature type="transmembrane region" description="Helical" evidence="1">
    <location>
        <begin position="9"/>
        <end position="29"/>
    </location>
</feature>
<dbReference type="InterPro" id="IPR036388">
    <property type="entry name" value="WH-like_DNA-bd_sf"/>
</dbReference>
<keyword evidence="1" id="KW-0472">Membrane</keyword>
<organism evidence="2 3">
    <name type="scientific">Methanocorpusculum petauri</name>
    <dbReference type="NCBI Taxonomy" id="3002863"/>
    <lineage>
        <taxon>Archaea</taxon>
        <taxon>Methanobacteriati</taxon>
        <taxon>Methanobacteriota</taxon>
        <taxon>Stenosarchaea group</taxon>
        <taxon>Methanomicrobia</taxon>
        <taxon>Methanomicrobiales</taxon>
        <taxon>Methanocorpusculaceae</taxon>
        <taxon>Methanocorpusculum</taxon>
    </lineage>
</organism>
<dbReference type="Proteomes" id="UP001141422">
    <property type="component" value="Unassembled WGS sequence"/>
</dbReference>
<accession>A0ABT4ID79</accession>
<dbReference type="RefSeq" id="WP_268923909.1">
    <property type="nucleotide sequence ID" value="NZ_JAPTGB010000001.1"/>
</dbReference>
<dbReference type="PANTHER" id="PTHR36216:SF1">
    <property type="entry name" value="HTH ARSR-TYPE DOMAIN-CONTAINING PROTEIN"/>
    <property type="match status" value="1"/>
</dbReference>
<dbReference type="Pfam" id="PF13412">
    <property type="entry name" value="HTH_24"/>
    <property type="match status" value="1"/>
</dbReference>
<keyword evidence="3" id="KW-1185">Reference proteome</keyword>
<keyword evidence="1" id="KW-0812">Transmembrane</keyword>
<reference evidence="2" key="1">
    <citation type="submission" date="2022-12" db="EMBL/GenBank/DDBJ databases">
        <title>Isolation and characterisation of novel Methanocorpusculum spp. from native Australian herbivores indicates the genus is ancestrally host-associated.</title>
        <authorList>
            <person name="Volmer J.G."/>
            <person name="Soo R.M."/>
            <person name="Evans P.N."/>
            <person name="Hoedt E.C."/>
            <person name="Astorga Alsina A.L."/>
            <person name="Woodcroft B.J."/>
            <person name="Tyson G.W."/>
            <person name="Hugenholtz P."/>
            <person name="Morrison M."/>
        </authorList>
    </citation>
    <scope>NUCLEOTIDE SEQUENCE</scope>
    <source>
        <strain evidence="2">MG</strain>
    </source>
</reference>
<dbReference type="EMBL" id="JAPTGB010000001">
    <property type="protein sequence ID" value="MCZ0859687.1"/>
    <property type="molecule type" value="Genomic_DNA"/>
</dbReference>
<gene>
    <name evidence="2" type="ORF">O0S10_00420</name>
</gene>
<keyword evidence="1" id="KW-1133">Transmembrane helix</keyword>
<name>A0ABT4ID79_9EURY</name>
<evidence type="ECO:0000313" key="2">
    <source>
        <dbReference type="EMBL" id="MCZ0859687.1"/>
    </source>
</evidence>
<proteinExistence type="predicted"/>